<sequence>MKIKQVIVHEAVAKAFVSNTVVNKTRCMQIADDSSKYYAYEGGKLSEHEEYEREEKKEKESKEGKKMYCDEASSNSNLISDYKEDIMMKTFLFTIDKVA</sequence>
<evidence type="ECO:0000313" key="3">
    <source>
        <dbReference type="Proteomes" id="UP001159363"/>
    </source>
</evidence>
<keyword evidence="3" id="KW-1185">Reference proteome</keyword>
<gene>
    <name evidence="2" type="ORF">PR048_012749</name>
</gene>
<proteinExistence type="predicted"/>
<dbReference type="EMBL" id="JARBHB010000004">
    <property type="protein sequence ID" value="KAJ8886538.1"/>
    <property type="molecule type" value="Genomic_DNA"/>
</dbReference>
<name>A0ABQ9HRP4_9NEOP</name>
<reference evidence="2 3" key="1">
    <citation type="submission" date="2023-02" db="EMBL/GenBank/DDBJ databases">
        <title>LHISI_Scaffold_Assembly.</title>
        <authorList>
            <person name="Stuart O.P."/>
            <person name="Cleave R."/>
            <person name="Magrath M.J.L."/>
            <person name="Mikheyev A.S."/>
        </authorList>
    </citation>
    <scope>NUCLEOTIDE SEQUENCE [LARGE SCALE GENOMIC DNA]</scope>
    <source>
        <strain evidence="2">Daus_M_001</strain>
        <tissue evidence="2">Leg muscle</tissue>
    </source>
</reference>
<comment type="caution">
    <text evidence="2">The sequence shown here is derived from an EMBL/GenBank/DDBJ whole genome shotgun (WGS) entry which is preliminary data.</text>
</comment>
<protein>
    <submittedName>
        <fullName evidence="2">Uncharacterized protein</fullName>
    </submittedName>
</protein>
<feature type="non-terminal residue" evidence="2">
    <location>
        <position position="99"/>
    </location>
</feature>
<accession>A0ABQ9HRP4</accession>
<dbReference type="Proteomes" id="UP001159363">
    <property type="component" value="Chromosome X"/>
</dbReference>
<organism evidence="2 3">
    <name type="scientific">Dryococelus australis</name>
    <dbReference type="NCBI Taxonomy" id="614101"/>
    <lineage>
        <taxon>Eukaryota</taxon>
        <taxon>Metazoa</taxon>
        <taxon>Ecdysozoa</taxon>
        <taxon>Arthropoda</taxon>
        <taxon>Hexapoda</taxon>
        <taxon>Insecta</taxon>
        <taxon>Pterygota</taxon>
        <taxon>Neoptera</taxon>
        <taxon>Polyneoptera</taxon>
        <taxon>Phasmatodea</taxon>
        <taxon>Verophasmatodea</taxon>
        <taxon>Anareolatae</taxon>
        <taxon>Phasmatidae</taxon>
        <taxon>Eurycanthinae</taxon>
        <taxon>Dryococelus</taxon>
    </lineage>
</organism>
<feature type="region of interest" description="Disordered" evidence="1">
    <location>
        <begin position="48"/>
        <end position="67"/>
    </location>
</feature>
<evidence type="ECO:0000256" key="1">
    <source>
        <dbReference type="SAM" id="MobiDB-lite"/>
    </source>
</evidence>
<evidence type="ECO:0000313" key="2">
    <source>
        <dbReference type="EMBL" id="KAJ8886538.1"/>
    </source>
</evidence>